<dbReference type="Gene3D" id="1.10.10.60">
    <property type="entry name" value="Homeodomain-like"/>
    <property type="match status" value="2"/>
</dbReference>
<dbReference type="PANTHER" id="PTHR42713:SF3">
    <property type="entry name" value="TRANSCRIPTIONAL REGULATORY PROTEIN HPTR"/>
    <property type="match status" value="1"/>
</dbReference>
<sequence>MWKIAIVDDDFQVLRGLKHIIPWDELHAELAGEAIDGEQGIELVRREEPDIVITDLYMPGISGIEMIEQLRSEGYQGRFVILSGYTDFEYARQAIRLGVEDYLNKPITVEQIRKVLFRVTESLEESNLEKMEKNELQSFVRHYEKQISQDQLASLLNGTIRAGLSDLKLPHPEIWWTERDQQVVILELSKTERVSNISNSDWHLFRYAITNITTEVLAQEWPESDYLWLFGPYSAMVLHIEREETREYVEERLNHICDTLIQHMMQYLGLTIQAGRGQRKSSWTELKQSADEAFEALDESEGRSLGVEFVRQLAQLLTSGEEEEIRGHIQAFITQQEASGHSADMKIFYKVLAAELWTLIQYAAQQAGKTLAGASDDSAIVQADTIINRSDLEAFVQAKLKLIVLKKEPAIGQKHKAAVEFMISYIHEHYAEDITLDDLAGQLFISKNYLNQLFKKVTGETFMNYVIRVRLEKAKALLLEGNLLIYEVAESVGYQNVPYFSTLFKKYTGMNPSDVLKK</sequence>
<evidence type="ECO:0000256" key="4">
    <source>
        <dbReference type="ARBA" id="ARBA00023012"/>
    </source>
</evidence>
<dbReference type="Gene3D" id="3.40.50.2300">
    <property type="match status" value="1"/>
</dbReference>
<evidence type="ECO:0000313" key="11">
    <source>
        <dbReference type="EMBL" id="UJF34846.1"/>
    </source>
</evidence>
<evidence type="ECO:0000256" key="8">
    <source>
        <dbReference type="PROSITE-ProRule" id="PRU00169"/>
    </source>
</evidence>
<dbReference type="InterPro" id="IPR009057">
    <property type="entry name" value="Homeodomain-like_sf"/>
</dbReference>
<dbReference type="SUPFAM" id="SSF52172">
    <property type="entry name" value="CheY-like"/>
    <property type="match status" value="1"/>
</dbReference>
<evidence type="ECO:0000259" key="10">
    <source>
        <dbReference type="PROSITE" id="PS50110"/>
    </source>
</evidence>
<dbReference type="PROSITE" id="PS00041">
    <property type="entry name" value="HTH_ARAC_FAMILY_1"/>
    <property type="match status" value="1"/>
</dbReference>
<dbReference type="InterPro" id="IPR051552">
    <property type="entry name" value="HptR"/>
</dbReference>
<dbReference type="RefSeq" id="WP_235121419.1">
    <property type="nucleotide sequence ID" value="NZ_CP090978.1"/>
</dbReference>
<dbReference type="InterPro" id="IPR018060">
    <property type="entry name" value="HTH_AraC"/>
</dbReference>
<protein>
    <submittedName>
        <fullName evidence="11">Response regulator transcription factor</fullName>
    </submittedName>
</protein>
<name>A0ABY3SP25_9BACL</name>
<reference evidence="11 12" key="1">
    <citation type="journal article" date="2024" name="Int. J. Syst. Evol. Microbiol.">
        <title>Paenibacillus hexagrammi sp. nov., a novel bacterium isolated from the gut content of Hexagrammos agrammus.</title>
        <authorList>
            <person name="Jung H.K."/>
            <person name="Kim D.G."/>
            <person name="Zin H."/>
            <person name="Park J."/>
            <person name="Jung H."/>
            <person name="Kim Y.O."/>
            <person name="Kong H.J."/>
            <person name="Kim J.W."/>
            <person name="Kim Y.S."/>
        </authorList>
    </citation>
    <scope>NUCLEOTIDE SEQUENCE [LARGE SCALE GENOMIC DNA]</scope>
    <source>
        <strain evidence="11 12">YPD9-1</strain>
    </source>
</reference>
<dbReference type="PROSITE" id="PS01124">
    <property type="entry name" value="HTH_ARAC_FAMILY_2"/>
    <property type="match status" value="1"/>
</dbReference>
<dbReference type="InterPro" id="IPR011006">
    <property type="entry name" value="CheY-like_superfamily"/>
</dbReference>
<keyword evidence="7" id="KW-0804">Transcription</keyword>
<evidence type="ECO:0000256" key="5">
    <source>
        <dbReference type="ARBA" id="ARBA00023015"/>
    </source>
</evidence>
<dbReference type="Pfam" id="PF00072">
    <property type="entry name" value="Response_reg"/>
    <property type="match status" value="1"/>
</dbReference>
<feature type="modified residue" description="4-aspartylphosphate" evidence="8">
    <location>
        <position position="55"/>
    </location>
</feature>
<dbReference type="Pfam" id="PF12833">
    <property type="entry name" value="HTH_18"/>
    <property type="match status" value="1"/>
</dbReference>
<feature type="domain" description="HTH araC/xylS-type" evidence="9">
    <location>
        <begin position="420"/>
        <end position="518"/>
    </location>
</feature>
<evidence type="ECO:0000256" key="1">
    <source>
        <dbReference type="ARBA" id="ARBA00004496"/>
    </source>
</evidence>
<accession>A0ABY3SP25</accession>
<keyword evidence="6" id="KW-0238">DNA-binding</keyword>
<evidence type="ECO:0000259" key="9">
    <source>
        <dbReference type="PROSITE" id="PS01124"/>
    </source>
</evidence>
<dbReference type="PROSITE" id="PS50110">
    <property type="entry name" value="RESPONSE_REGULATORY"/>
    <property type="match status" value="1"/>
</dbReference>
<evidence type="ECO:0000256" key="6">
    <source>
        <dbReference type="ARBA" id="ARBA00023125"/>
    </source>
</evidence>
<dbReference type="Proteomes" id="UP001649230">
    <property type="component" value="Chromosome"/>
</dbReference>
<dbReference type="InterPro" id="IPR001789">
    <property type="entry name" value="Sig_transdc_resp-reg_receiver"/>
</dbReference>
<keyword evidence="12" id="KW-1185">Reference proteome</keyword>
<keyword evidence="5" id="KW-0805">Transcription regulation</keyword>
<keyword evidence="3 8" id="KW-0597">Phosphoprotein</keyword>
<evidence type="ECO:0000256" key="3">
    <source>
        <dbReference type="ARBA" id="ARBA00022553"/>
    </source>
</evidence>
<feature type="domain" description="Response regulatory" evidence="10">
    <location>
        <begin position="3"/>
        <end position="120"/>
    </location>
</feature>
<dbReference type="SMART" id="SM00448">
    <property type="entry name" value="REC"/>
    <property type="match status" value="1"/>
</dbReference>
<dbReference type="SMART" id="SM00342">
    <property type="entry name" value="HTH_ARAC"/>
    <property type="match status" value="1"/>
</dbReference>
<dbReference type="PANTHER" id="PTHR42713">
    <property type="entry name" value="HISTIDINE KINASE-RELATED"/>
    <property type="match status" value="1"/>
</dbReference>
<keyword evidence="2" id="KW-0963">Cytoplasm</keyword>
<dbReference type="EMBL" id="CP090978">
    <property type="protein sequence ID" value="UJF34846.1"/>
    <property type="molecule type" value="Genomic_DNA"/>
</dbReference>
<evidence type="ECO:0000256" key="7">
    <source>
        <dbReference type="ARBA" id="ARBA00023163"/>
    </source>
</evidence>
<proteinExistence type="predicted"/>
<dbReference type="CDD" id="cd17536">
    <property type="entry name" value="REC_YesN-like"/>
    <property type="match status" value="1"/>
</dbReference>
<dbReference type="InterPro" id="IPR018062">
    <property type="entry name" value="HTH_AraC-typ_CS"/>
</dbReference>
<evidence type="ECO:0000256" key="2">
    <source>
        <dbReference type="ARBA" id="ARBA00022490"/>
    </source>
</evidence>
<dbReference type="SUPFAM" id="SSF46689">
    <property type="entry name" value="Homeodomain-like"/>
    <property type="match status" value="2"/>
</dbReference>
<organism evidence="11 12">
    <name type="scientific">Paenibacillus hexagrammi</name>
    <dbReference type="NCBI Taxonomy" id="2908839"/>
    <lineage>
        <taxon>Bacteria</taxon>
        <taxon>Bacillati</taxon>
        <taxon>Bacillota</taxon>
        <taxon>Bacilli</taxon>
        <taxon>Bacillales</taxon>
        <taxon>Paenibacillaceae</taxon>
        <taxon>Paenibacillus</taxon>
    </lineage>
</organism>
<gene>
    <name evidence="11" type="ORF">L0M14_06735</name>
</gene>
<keyword evidence="4" id="KW-0902">Two-component regulatory system</keyword>
<evidence type="ECO:0000313" key="12">
    <source>
        <dbReference type="Proteomes" id="UP001649230"/>
    </source>
</evidence>
<comment type="subcellular location">
    <subcellularLocation>
        <location evidence="1">Cytoplasm</location>
    </subcellularLocation>
</comment>